<sequence>MSENTASTLPPDAAANQQGQDIQEFNRLVDLAFCGYCIGDAPTLRPIWGRNYMRPTDQSHLNDIFNSFSTIGLNFMTPDAALRVFIDPEDIDPNCLTKSPNPEDWRPLRYIPGREPAQVEYTGARYRVAARENFVTWLRETAQAERAELIQELSAIEALSADDPERAARFQAYQANMGQTLRKEQIVTRSTQWGVAVFNAGTSPCQSPAELN</sequence>
<dbReference type="HOGENOM" id="CLU_1278081_0_0_1"/>
<reference evidence="1 2" key="1">
    <citation type="submission" date="2014-06" db="EMBL/GenBank/DDBJ databases">
        <title>Evolutionary Origins and Diversification of the Mycorrhizal Mutualists.</title>
        <authorList>
            <consortium name="DOE Joint Genome Institute"/>
            <consortium name="Mycorrhizal Genomics Consortium"/>
            <person name="Kohler A."/>
            <person name="Kuo A."/>
            <person name="Nagy L.G."/>
            <person name="Floudas D."/>
            <person name="Copeland A."/>
            <person name="Barry K.W."/>
            <person name="Cichocki N."/>
            <person name="Veneault-Fourrey C."/>
            <person name="LaButti K."/>
            <person name="Lindquist E.A."/>
            <person name="Lipzen A."/>
            <person name="Lundell T."/>
            <person name="Morin E."/>
            <person name="Murat C."/>
            <person name="Riley R."/>
            <person name="Ohm R."/>
            <person name="Sun H."/>
            <person name="Tunlid A."/>
            <person name="Henrissat B."/>
            <person name="Grigoriev I.V."/>
            <person name="Hibbett D.S."/>
            <person name="Martin F."/>
        </authorList>
    </citation>
    <scope>NUCLEOTIDE SEQUENCE [LARGE SCALE GENOMIC DNA]</scope>
    <source>
        <strain evidence="1 2">FD-325 SS-3</strain>
    </source>
</reference>
<organism evidence="1 2">
    <name type="scientific">Plicaturopsis crispa FD-325 SS-3</name>
    <dbReference type="NCBI Taxonomy" id="944288"/>
    <lineage>
        <taxon>Eukaryota</taxon>
        <taxon>Fungi</taxon>
        <taxon>Dikarya</taxon>
        <taxon>Basidiomycota</taxon>
        <taxon>Agaricomycotina</taxon>
        <taxon>Agaricomycetes</taxon>
        <taxon>Agaricomycetidae</taxon>
        <taxon>Amylocorticiales</taxon>
        <taxon>Amylocorticiaceae</taxon>
        <taxon>Plicatura</taxon>
        <taxon>Plicaturopsis crispa</taxon>
    </lineage>
</organism>
<keyword evidence="2" id="KW-1185">Reference proteome</keyword>
<accession>A0A0C9T0Q8</accession>
<dbReference type="Proteomes" id="UP000053263">
    <property type="component" value="Unassembled WGS sequence"/>
</dbReference>
<gene>
    <name evidence="1" type="ORF">PLICRDRAFT_181161</name>
</gene>
<evidence type="ECO:0000313" key="2">
    <source>
        <dbReference type="Proteomes" id="UP000053263"/>
    </source>
</evidence>
<name>A0A0C9T0Q8_PLICR</name>
<proteinExistence type="predicted"/>
<evidence type="ECO:0000313" key="1">
    <source>
        <dbReference type="EMBL" id="KII82689.1"/>
    </source>
</evidence>
<dbReference type="EMBL" id="KN832762">
    <property type="protein sequence ID" value="KII82689.1"/>
    <property type="molecule type" value="Genomic_DNA"/>
</dbReference>
<dbReference type="AlphaFoldDB" id="A0A0C9T0Q8"/>
<protein>
    <submittedName>
        <fullName evidence="1">Uncharacterized protein</fullName>
    </submittedName>
</protein>